<dbReference type="NCBIfam" id="NF003387">
    <property type="entry name" value="PRK04531.1-2"/>
    <property type="match status" value="1"/>
</dbReference>
<evidence type="ECO:0000256" key="12">
    <source>
        <dbReference type="ARBA" id="ARBA00048141"/>
    </source>
</evidence>
<evidence type="ECO:0000256" key="11">
    <source>
        <dbReference type="ARBA" id="ARBA00030639"/>
    </source>
</evidence>
<evidence type="ECO:0000259" key="16">
    <source>
        <dbReference type="PROSITE" id="PS51731"/>
    </source>
</evidence>
<comment type="pathway">
    <text evidence="1">Amino-acid biosynthesis; L-arginine biosynthesis; N(2)-acetyl-L-ornithine from L-glutamate: step 2/4.</text>
</comment>
<evidence type="ECO:0000256" key="5">
    <source>
        <dbReference type="ARBA" id="ARBA00022605"/>
    </source>
</evidence>
<organism evidence="17 18">
    <name type="scientific">Parvularcula dongshanensis</name>
    <dbReference type="NCBI Taxonomy" id="1173995"/>
    <lineage>
        <taxon>Bacteria</taxon>
        <taxon>Pseudomonadati</taxon>
        <taxon>Pseudomonadota</taxon>
        <taxon>Alphaproteobacteria</taxon>
        <taxon>Parvularculales</taxon>
        <taxon>Parvularculaceae</taxon>
        <taxon>Parvularcula</taxon>
    </lineage>
</organism>
<feature type="binding site" evidence="13">
    <location>
        <position position="186"/>
    </location>
    <ligand>
        <name>substrate</name>
    </ligand>
</feature>
<keyword evidence="5" id="KW-0028">Amino-acid biosynthesis</keyword>
<dbReference type="EMBL" id="JACHOB010000001">
    <property type="protein sequence ID" value="MBB4658418.1"/>
    <property type="molecule type" value="Genomic_DNA"/>
</dbReference>
<evidence type="ECO:0000313" key="18">
    <source>
        <dbReference type="Proteomes" id="UP000563524"/>
    </source>
</evidence>
<feature type="site" description="Transition state stabilizer" evidence="14">
    <location>
        <position position="42"/>
    </location>
</feature>
<dbReference type="InterPro" id="IPR001048">
    <property type="entry name" value="Asp/Glu/Uridylate_kinase"/>
</dbReference>
<keyword evidence="4" id="KW-0055">Arginine biosynthesis</keyword>
<dbReference type="InterPro" id="IPR000182">
    <property type="entry name" value="GNAT_dom"/>
</dbReference>
<dbReference type="PROSITE" id="PS51186">
    <property type="entry name" value="GNAT"/>
    <property type="match status" value="1"/>
</dbReference>
<proteinExistence type="predicted"/>
<dbReference type="InterPro" id="IPR006855">
    <property type="entry name" value="Vertebrate-like_GNAT_dom"/>
</dbReference>
<evidence type="ECO:0000256" key="10">
    <source>
        <dbReference type="ARBA" id="ARBA00030178"/>
    </source>
</evidence>
<dbReference type="Pfam" id="PF00696">
    <property type="entry name" value="AA_kinase"/>
    <property type="match status" value="1"/>
</dbReference>
<evidence type="ECO:0000256" key="9">
    <source>
        <dbReference type="ARBA" id="ARBA00022840"/>
    </source>
</evidence>
<keyword evidence="6 17" id="KW-0808">Transferase</keyword>
<comment type="catalytic activity">
    <reaction evidence="12">
        <text>N-acetyl-L-glutamate + ATP = N-acetyl-L-glutamyl 5-phosphate + ADP</text>
        <dbReference type="Rhea" id="RHEA:14629"/>
        <dbReference type="ChEBI" id="CHEBI:30616"/>
        <dbReference type="ChEBI" id="CHEBI:44337"/>
        <dbReference type="ChEBI" id="CHEBI:57936"/>
        <dbReference type="ChEBI" id="CHEBI:456216"/>
        <dbReference type="EC" id="2.7.2.8"/>
    </reaction>
</comment>
<reference evidence="17 18" key="1">
    <citation type="submission" date="2020-08" db="EMBL/GenBank/DDBJ databases">
        <title>Genomic Encyclopedia of Type Strains, Phase IV (KMG-IV): sequencing the most valuable type-strain genomes for metagenomic binning, comparative biology and taxonomic classification.</title>
        <authorList>
            <person name="Goeker M."/>
        </authorList>
    </citation>
    <scope>NUCLEOTIDE SEQUENCE [LARGE SCALE GENOMIC DNA]</scope>
    <source>
        <strain evidence="17 18">DSM 102850</strain>
    </source>
</reference>
<protein>
    <recommendedName>
        <fullName evidence="3">Acetylglutamate kinase</fullName>
        <ecNumber evidence="2">2.7.2.8</ecNumber>
    </recommendedName>
    <alternativeName>
        <fullName evidence="10">N-acetyl-L-glutamate 5-phosphotransferase</fullName>
    </alternativeName>
    <alternativeName>
        <fullName evidence="11">NAG kinase</fullName>
    </alternativeName>
</protein>
<evidence type="ECO:0000256" key="6">
    <source>
        <dbReference type="ARBA" id="ARBA00022679"/>
    </source>
</evidence>
<dbReference type="GO" id="GO:0003991">
    <property type="term" value="F:acetylglutamate kinase activity"/>
    <property type="evidence" value="ECO:0007669"/>
    <property type="project" value="UniProtKB-EC"/>
</dbReference>
<evidence type="ECO:0000256" key="13">
    <source>
        <dbReference type="PIRSR" id="PIRSR036441-50"/>
    </source>
</evidence>
<feature type="domain" description="N-acetyltransferase" evidence="15">
    <location>
        <begin position="290"/>
        <end position="425"/>
    </location>
</feature>
<dbReference type="UniPathway" id="UPA00068">
    <property type="reaction ID" value="UER00107"/>
</dbReference>
<keyword evidence="18" id="KW-1185">Reference proteome</keyword>
<evidence type="ECO:0000256" key="4">
    <source>
        <dbReference type="ARBA" id="ARBA00022571"/>
    </source>
</evidence>
<evidence type="ECO:0000256" key="8">
    <source>
        <dbReference type="ARBA" id="ARBA00022777"/>
    </source>
</evidence>
<feature type="site" description="Transition state stabilizer" evidence="14">
    <location>
        <position position="247"/>
    </location>
</feature>
<evidence type="ECO:0000259" key="15">
    <source>
        <dbReference type="PROSITE" id="PS51186"/>
    </source>
</evidence>
<dbReference type="GO" id="GO:0005737">
    <property type="term" value="C:cytoplasm"/>
    <property type="evidence" value="ECO:0007669"/>
    <property type="project" value="InterPro"/>
</dbReference>
<gene>
    <name evidence="17" type="ORF">GGQ59_000918</name>
</gene>
<dbReference type="EC" id="2.7.2.8" evidence="2"/>
<dbReference type="InterPro" id="IPR004662">
    <property type="entry name" value="AcgluKinase_fam"/>
</dbReference>
<evidence type="ECO:0000256" key="7">
    <source>
        <dbReference type="ARBA" id="ARBA00022741"/>
    </source>
</evidence>
<comment type="caution">
    <text evidence="17">The sequence shown here is derived from an EMBL/GenBank/DDBJ whole genome shotgun (WGS) entry which is preliminary data.</text>
</comment>
<feature type="binding site" evidence="13">
    <location>
        <begin position="75"/>
        <end position="76"/>
    </location>
    <ligand>
        <name>substrate</name>
    </ligand>
</feature>
<dbReference type="GO" id="GO:0006526">
    <property type="term" value="P:L-arginine biosynthetic process"/>
    <property type="evidence" value="ECO:0007669"/>
    <property type="project" value="UniProtKB-UniPathway"/>
</dbReference>
<dbReference type="PANTHER" id="PTHR23342:SF0">
    <property type="entry name" value="N-ACETYLGLUTAMATE SYNTHASE, MITOCHONDRIAL"/>
    <property type="match status" value="1"/>
</dbReference>
<dbReference type="Pfam" id="PF04768">
    <property type="entry name" value="NAT"/>
    <property type="match status" value="1"/>
</dbReference>
<dbReference type="Gene3D" id="3.40.630.30">
    <property type="match status" value="1"/>
</dbReference>
<feature type="binding site" evidence="13">
    <location>
        <position position="97"/>
    </location>
    <ligand>
        <name>substrate</name>
    </ligand>
</feature>
<evidence type="ECO:0000256" key="2">
    <source>
        <dbReference type="ARBA" id="ARBA00013065"/>
    </source>
</evidence>
<dbReference type="InterPro" id="IPR036393">
    <property type="entry name" value="AceGlu_kinase-like_sf"/>
</dbReference>
<name>A0A840I2K0_9PROT</name>
<dbReference type="Proteomes" id="UP000563524">
    <property type="component" value="Unassembled WGS sequence"/>
</dbReference>
<feature type="domain" description="N-acetyltransferase" evidence="16">
    <location>
        <begin position="287"/>
        <end position="433"/>
    </location>
</feature>
<dbReference type="RefSeq" id="WP_183816221.1">
    <property type="nucleotide sequence ID" value="NZ_JACHOB010000001.1"/>
</dbReference>
<dbReference type="InterPro" id="IPR016181">
    <property type="entry name" value="Acyl_CoA_acyltransferase"/>
</dbReference>
<evidence type="ECO:0000313" key="17">
    <source>
        <dbReference type="EMBL" id="MBB4658418.1"/>
    </source>
</evidence>
<dbReference type="GO" id="GO:0004042">
    <property type="term" value="F:L-glutamate N-acetyltransferase activity"/>
    <property type="evidence" value="ECO:0007669"/>
    <property type="project" value="TreeGrafter"/>
</dbReference>
<evidence type="ECO:0000256" key="1">
    <source>
        <dbReference type="ARBA" id="ARBA00004828"/>
    </source>
</evidence>
<dbReference type="NCBIfam" id="TIGR00761">
    <property type="entry name" value="argB"/>
    <property type="match status" value="1"/>
</dbReference>
<dbReference type="SUPFAM" id="SSF55729">
    <property type="entry name" value="Acyl-CoA N-acyltransferases (Nat)"/>
    <property type="match status" value="1"/>
</dbReference>
<accession>A0A840I2K0</accession>
<evidence type="ECO:0000256" key="14">
    <source>
        <dbReference type="PIRSR" id="PIRSR036441-51"/>
    </source>
</evidence>
<keyword evidence="9" id="KW-0067">ATP-binding</keyword>
<keyword evidence="7" id="KW-0547">Nucleotide-binding</keyword>
<dbReference type="PROSITE" id="PS51731">
    <property type="entry name" value="GNAT_NAGS"/>
    <property type="match status" value="1"/>
</dbReference>
<dbReference type="AlphaFoldDB" id="A0A840I2K0"/>
<dbReference type="GO" id="GO:0005524">
    <property type="term" value="F:ATP binding"/>
    <property type="evidence" value="ECO:0007669"/>
    <property type="project" value="UniProtKB-KW"/>
</dbReference>
<dbReference type="InterPro" id="IPR011242">
    <property type="entry name" value="ArgB_GNAT"/>
</dbReference>
<sequence length="435" mass="46816">MTEPSFRDQASLLLANLREGREVRAYLDQFSAADEGCFAVVKVGGALMAQELETLADRLALLQALGLRPVIVFGAGPQLDGRLGAAGIGTERRDGLRVTPAPAMPIVAAETARTGLLLVEAMRARGGNAVLVPPGTITARLLDAERYGHVGEVAGIDEEALRGLLASGMVPLIGCAHLDAEARLLNVNADDVARQVALALRPQKIVFLTGTGGMLDGEGRIVDSINLATDLEGLRAADWVHGGMALKLDQIAQLLSELPLSSSVSMTDANNLVRELFTHGGAGTLIRQGERILTEEGADARALTPLIERAFGRRLRPDYWQRLDAAYSIRTENTRAAAIVTDLGPMHCLDKFAVDPDARGEGLAKAVWARLKARSPRLVWRSRARNPFNAFYASEADGFLRRGFWHVYWYGDADLAAIELGEKLASLPPDFEEAA</sequence>
<evidence type="ECO:0000256" key="3">
    <source>
        <dbReference type="ARBA" id="ARBA00021197"/>
    </source>
</evidence>
<keyword evidence="8 17" id="KW-0418">Kinase</keyword>
<dbReference type="SUPFAM" id="SSF53633">
    <property type="entry name" value="Carbamate kinase-like"/>
    <property type="match status" value="1"/>
</dbReference>
<dbReference type="PANTHER" id="PTHR23342">
    <property type="entry name" value="N-ACETYLGLUTAMATE SYNTHASE"/>
    <property type="match status" value="1"/>
</dbReference>
<dbReference type="PIRSF" id="PIRSF036441">
    <property type="entry name" value="NAGK_DUF619"/>
    <property type="match status" value="1"/>
</dbReference>
<dbReference type="Gene3D" id="3.40.1160.10">
    <property type="entry name" value="Acetylglutamate kinase-like"/>
    <property type="match status" value="1"/>
</dbReference>